<comment type="caution">
    <text evidence="1">The sequence shown here is derived from an EMBL/GenBank/DDBJ whole genome shotgun (WGS) entry which is preliminary data.</text>
</comment>
<gene>
    <name evidence="1" type="ORF">FNH04_10280</name>
</gene>
<keyword evidence="2" id="KW-1185">Reference proteome</keyword>
<reference evidence="1 2" key="1">
    <citation type="submission" date="2019-07" db="EMBL/GenBank/DDBJ databases">
        <title>New species of Amycolatopsis and Streptomyces.</title>
        <authorList>
            <person name="Duangmal K."/>
            <person name="Teo W.F.A."/>
            <person name="Lipun K."/>
        </authorList>
    </citation>
    <scope>NUCLEOTIDE SEQUENCE [LARGE SCALE GENOMIC DNA]</scope>
    <source>
        <strain evidence="1 2">TISTR 2346</strain>
    </source>
</reference>
<proteinExistence type="predicted"/>
<dbReference type="Proteomes" id="UP000326979">
    <property type="component" value="Unassembled WGS sequence"/>
</dbReference>
<dbReference type="RefSeq" id="WP_152782576.1">
    <property type="nucleotide sequence ID" value="NZ_BAABEQ010000017.1"/>
</dbReference>
<organism evidence="1 2">
    <name type="scientific">Streptomyces phyllanthi</name>
    <dbReference type="NCBI Taxonomy" id="1803180"/>
    <lineage>
        <taxon>Bacteria</taxon>
        <taxon>Bacillati</taxon>
        <taxon>Actinomycetota</taxon>
        <taxon>Actinomycetes</taxon>
        <taxon>Kitasatosporales</taxon>
        <taxon>Streptomycetaceae</taxon>
        <taxon>Streptomyces</taxon>
    </lineage>
</organism>
<evidence type="ECO:0000313" key="2">
    <source>
        <dbReference type="Proteomes" id="UP000326979"/>
    </source>
</evidence>
<dbReference type="OrthoDB" id="3381569at2"/>
<evidence type="ECO:0000313" key="1">
    <source>
        <dbReference type="EMBL" id="MPY40286.1"/>
    </source>
</evidence>
<accession>A0A5N8W009</accession>
<protein>
    <submittedName>
        <fullName evidence="1">Uncharacterized protein</fullName>
    </submittedName>
</protein>
<name>A0A5N8W009_9ACTN</name>
<dbReference type="AlphaFoldDB" id="A0A5N8W009"/>
<sequence length="164" mass="17575">MQDSARMWITAVPPFGPDDAGVLLAVDVTSGDPGERMVSMLLNRGHEGAEGVFHLLPFDLSARYRRNGDRLAVSVTASREILAHDLADRPDDLGEHLAGLPHDAGDDDRVTLLCREIATDFVPAERDGAKQAVLLIDHVGPASLGELFSRFGEGEASIAVLHAD</sequence>
<dbReference type="EMBL" id="VJZE01000048">
    <property type="protein sequence ID" value="MPY40286.1"/>
    <property type="molecule type" value="Genomic_DNA"/>
</dbReference>